<dbReference type="Pfam" id="PF00746">
    <property type="entry name" value="Gram_pos_anchor"/>
    <property type="match status" value="1"/>
</dbReference>
<feature type="compositionally biased region" description="Low complexity" evidence="6">
    <location>
        <begin position="1048"/>
        <end position="1062"/>
    </location>
</feature>
<evidence type="ECO:0000256" key="4">
    <source>
        <dbReference type="ARBA" id="ARBA00022729"/>
    </source>
</evidence>
<keyword evidence="7" id="KW-1133">Transmembrane helix</keyword>
<protein>
    <submittedName>
        <fullName evidence="11">LPXTG-domain-containing protein cell wall anchor domain</fullName>
    </submittedName>
</protein>
<keyword evidence="2" id="KW-0134">Cell wall</keyword>
<evidence type="ECO:0000259" key="9">
    <source>
        <dbReference type="PROSITE" id="PS50268"/>
    </source>
</evidence>
<dbReference type="Pfam" id="PF17802">
    <property type="entry name" value="SpaA"/>
    <property type="match status" value="4"/>
</dbReference>
<dbReference type="InterPro" id="IPR019931">
    <property type="entry name" value="LPXTG_anchor"/>
</dbReference>
<dbReference type="GO" id="GO:0005509">
    <property type="term" value="F:calcium ion binding"/>
    <property type="evidence" value="ECO:0007669"/>
    <property type="project" value="InterPro"/>
</dbReference>
<feature type="transmembrane region" description="Helical" evidence="7">
    <location>
        <begin position="1078"/>
        <end position="1096"/>
    </location>
</feature>
<organism evidence="11 13">
    <name type="scientific">Enterococcus gilvus ATCC BAA-350</name>
    <dbReference type="NCBI Taxonomy" id="1158614"/>
    <lineage>
        <taxon>Bacteria</taxon>
        <taxon>Bacillati</taxon>
        <taxon>Bacillota</taxon>
        <taxon>Bacilli</taxon>
        <taxon>Lactobacillales</taxon>
        <taxon>Enterococcaceae</taxon>
        <taxon>Enterococcus</taxon>
    </lineage>
</organism>
<feature type="domain" description="Cadherin" evidence="9">
    <location>
        <begin position="391"/>
        <end position="497"/>
    </location>
</feature>
<dbReference type="EMBL" id="ASWH01000001">
    <property type="protein sequence ID" value="EOW81969.1"/>
    <property type="molecule type" value="Genomic_DNA"/>
</dbReference>
<name>R2XLS5_9ENTE</name>
<dbReference type="GO" id="GO:0016020">
    <property type="term" value="C:membrane"/>
    <property type="evidence" value="ECO:0007669"/>
    <property type="project" value="InterPro"/>
</dbReference>
<feature type="chain" id="PRO_5004357027" evidence="8">
    <location>
        <begin position="34"/>
        <end position="1102"/>
    </location>
</feature>
<evidence type="ECO:0000313" key="11">
    <source>
        <dbReference type="EMBL" id="EOI55488.1"/>
    </source>
</evidence>
<feature type="region of interest" description="Disordered" evidence="6">
    <location>
        <begin position="1002"/>
        <end position="1073"/>
    </location>
</feature>
<dbReference type="RefSeq" id="WP_010781069.1">
    <property type="nucleotide sequence ID" value="NZ_ASWH01000001.1"/>
</dbReference>
<keyword evidence="7" id="KW-0812">Transmembrane</keyword>
<dbReference type="Proteomes" id="UP000014160">
    <property type="component" value="Unassembled WGS sequence"/>
</dbReference>
<feature type="compositionally biased region" description="Basic and acidic residues" evidence="6">
    <location>
        <begin position="1033"/>
        <end position="1047"/>
    </location>
</feature>
<dbReference type="PROSITE" id="PS50268">
    <property type="entry name" value="CADHERIN_2"/>
    <property type="match status" value="1"/>
</dbReference>
<comment type="similarity">
    <text evidence="1">Belongs to the serine-aspartate repeat-containing protein (SDr) family.</text>
</comment>
<keyword evidence="5" id="KW-0572">Peptidoglycan-anchor</keyword>
<dbReference type="InterPro" id="IPR041100">
    <property type="entry name" value="TQ"/>
</dbReference>
<evidence type="ECO:0000256" key="6">
    <source>
        <dbReference type="SAM" id="MobiDB-lite"/>
    </source>
</evidence>
<dbReference type="InterPro" id="IPR002126">
    <property type="entry name" value="Cadherin-like_dom"/>
</dbReference>
<dbReference type="NCBIfam" id="NF033903">
    <property type="entry name" value="VaFE_rpt"/>
    <property type="match status" value="1"/>
</dbReference>
<evidence type="ECO:0000313" key="12">
    <source>
        <dbReference type="EMBL" id="EOW81969.1"/>
    </source>
</evidence>
<dbReference type="InterPro" id="IPR041033">
    <property type="entry name" value="SpaA_PFL_dom_1"/>
</dbReference>
<sequence length="1102" mass="122697">MKINRISNWRVVMVLTLIIQLLAFCVLSLVAHADVNHPEQVSVVYDTGVNYRMRGKKANGENFETISSPLFAVSGNSRTPLFCVEPGVPIYGPNSVGFVKNPLPNMSQKAKLIAALWSEAGNNADTRMAAQTMIWNEVNNYSITESTNLSNNQSIDLTGIKNRINEVIANYQKKPSFDNSSVNIVLGKSATLNDQNSSKLSSFDRLVKNTANVDYKISGNQLIITPKADSKVSGELVFEKSTHAGTPVAYKKAGEQTVMAGAIDQTNKYTVKINIEKNGNLKIVKRDKESGDVVPNTVFNIDFQGKHPNKEIITGQDGSGTLTGVPHGIEAIVTEKSVPAPYIIDKTPMKAVIIAGQTIEVTSKNNRAKGQILLDKVGQETGITPWNEHYSLAGNQFEIRKDSPTGSIVQTILTNDKGHAETTKSLELGTYFVVENKASNGFVNTFKPIKVELTYKNQTIPLIVESVKGSNQEITGETTLTKIDKDTNEDSQGSATFEGAEYTLFYNENISNHKNGDPVRWNDPFKPVLLKGTKSKTPFTKDGITLVIDKNRQAGVKHLAVGKYYWKETKAPVGYSEDQTIYSFEIKKKDDLNAIITENVTAKEQVIRFGFDFFKFANSSNGSASSGFNDLEFKLTPLEGTKPITGAEDTAKTKYHEGLGFDGYGKFSNIPIGDYLLEEVEAPKGFQKIQPIEIHSRFEENKEDYKKSQYVFTLTEVDQKEPIKTVKVPYSKLTNQTFSVSLNRLMLYDLPEEKNELISLATWINEEKVLKDSSKGKILDTVSYKLNETRDDWYLVSQVVDVAVTKAALEKDKDAKPVVLEENATTQENQKKTGYWEIEQEVDPMKLNDKTLVLFNSLYESEKAYKDGDEPIAIDNNLENQAQTLKVKIENFVGIKTKAHLEGKDDSFTHGDVLEMYDDVEIRHSEIDGKKEAFETILVALFPSGEKEEIWKSGLIDYVVDDEIFTKTIISEKVDTGKYPEGTSFTFKEINYDEEKEINATHNEELDEKSQTLYPLEKPEVPEKPVIPETPEEPEKSVESSELKETTTSKVPEVSPSETPSEPAEKSFPQTGEKVNPVLIVIGAILLSAAGVILFIRRSSND</sequence>
<dbReference type="PANTHER" id="PTHR36108">
    <property type="entry name" value="COLOSSIN-B-RELATED"/>
    <property type="match status" value="1"/>
</dbReference>
<dbReference type="InterPro" id="IPR013783">
    <property type="entry name" value="Ig-like_fold"/>
</dbReference>
<comment type="caution">
    <text evidence="11">The sequence shown here is derived from an EMBL/GenBank/DDBJ whole genome shotgun (WGS) entry which is preliminary data.</text>
</comment>
<accession>R2XLS5</accession>
<keyword evidence="4 8" id="KW-0732">Signal</keyword>
<evidence type="ECO:0000256" key="7">
    <source>
        <dbReference type="SAM" id="Phobius"/>
    </source>
</evidence>
<evidence type="ECO:0000256" key="2">
    <source>
        <dbReference type="ARBA" id="ARBA00022512"/>
    </source>
</evidence>
<keyword evidence="3" id="KW-0964">Secreted</keyword>
<evidence type="ECO:0000256" key="8">
    <source>
        <dbReference type="SAM" id="SignalP"/>
    </source>
</evidence>
<feature type="domain" description="Gram-positive cocci surface proteins LPxTG" evidence="10">
    <location>
        <begin position="1068"/>
        <end position="1102"/>
    </location>
</feature>
<dbReference type="Gene3D" id="2.60.40.10">
    <property type="entry name" value="Immunoglobulins"/>
    <property type="match status" value="4"/>
</dbReference>
<dbReference type="Proteomes" id="UP000013750">
    <property type="component" value="Unassembled WGS sequence"/>
</dbReference>
<keyword evidence="14" id="KW-1185">Reference proteome</keyword>
<dbReference type="PROSITE" id="PS50847">
    <property type="entry name" value="GRAM_POS_ANCHORING"/>
    <property type="match status" value="1"/>
</dbReference>
<reference evidence="12 14" key="2">
    <citation type="submission" date="2013-03" db="EMBL/GenBank/DDBJ databases">
        <title>The Genome Sequence of Enterococcus gilvus ATCC BAA-350 (PacBio/Illumina hybrid assembly).</title>
        <authorList>
            <consortium name="The Broad Institute Genomics Platform"/>
            <consortium name="The Broad Institute Genome Sequencing Center for Infectious Disease"/>
            <person name="Earl A."/>
            <person name="Russ C."/>
            <person name="Gilmore M."/>
            <person name="Surin D."/>
            <person name="Walker B."/>
            <person name="Young S."/>
            <person name="Zeng Q."/>
            <person name="Gargeya S."/>
            <person name="Fitzgerald M."/>
            <person name="Haas B."/>
            <person name="Abouelleil A."/>
            <person name="Allen A.W."/>
            <person name="Alvarado L."/>
            <person name="Arachchi H.M."/>
            <person name="Berlin A.M."/>
            <person name="Chapman S.B."/>
            <person name="Gainer-Dewar J."/>
            <person name="Goldberg J."/>
            <person name="Griggs A."/>
            <person name="Gujja S."/>
            <person name="Hansen M."/>
            <person name="Howarth C."/>
            <person name="Imamovic A."/>
            <person name="Ireland A."/>
            <person name="Larimer J."/>
            <person name="McCowan C."/>
            <person name="Murphy C."/>
            <person name="Pearson M."/>
            <person name="Poon T.W."/>
            <person name="Priest M."/>
            <person name="Roberts A."/>
            <person name="Saif S."/>
            <person name="Shea T."/>
            <person name="Sisk P."/>
            <person name="Sykes S."/>
            <person name="Wortman J."/>
            <person name="Nusbaum C."/>
            <person name="Birren B."/>
        </authorList>
    </citation>
    <scope>NUCLEOTIDE SEQUENCE [LARGE SCALE GENOMIC DNA]</scope>
    <source>
        <strain evidence="12 14">ATCC BAA-350</strain>
    </source>
</reference>
<evidence type="ECO:0000256" key="3">
    <source>
        <dbReference type="ARBA" id="ARBA00022525"/>
    </source>
</evidence>
<evidence type="ECO:0000259" key="10">
    <source>
        <dbReference type="PROSITE" id="PS50847"/>
    </source>
</evidence>
<dbReference type="PANTHER" id="PTHR36108:SF13">
    <property type="entry name" value="COLOSSIN-B-RELATED"/>
    <property type="match status" value="1"/>
</dbReference>
<dbReference type="Pfam" id="PF18202">
    <property type="entry name" value="TQ"/>
    <property type="match status" value="1"/>
</dbReference>
<evidence type="ECO:0000256" key="5">
    <source>
        <dbReference type="ARBA" id="ARBA00023088"/>
    </source>
</evidence>
<dbReference type="OrthoDB" id="2216808at2"/>
<evidence type="ECO:0000313" key="14">
    <source>
        <dbReference type="Proteomes" id="UP000014160"/>
    </source>
</evidence>
<evidence type="ECO:0000313" key="13">
    <source>
        <dbReference type="Proteomes" id="UP000013750"/>
    </source>
</evidence>
<evidence type="ECO:0000256" key="1">
    <source>
        <dbReference type="ARBA" id="ARBA00007257"/>
    </source>
</evidence>
<dbReference type="eggNOG" id="COG4932">
    <property type="taxonomic scope" value="Bacteria"/>
</dbReference>
<proteinExistence type="inferred from homology"/>
<dbReference type="AlphaFoldDB" id="R2XLS5"/>
<dbReference type="Gene3D" id="2.60.40.3930">
    <property type="match status" value="1"/>
</dbReference>
<feature type="signal peptide" evidence="8">
    <location>
        <begin position="1"/>
        <end position="33"/>
    </location>
</feature>
<dbReference type="GO" id="GO:0007156">
    <property type="term" value="P:homophilic cell adhesion via plasma membrane adhesion molecules"/>
    <property type="evidence" value="ECO:0007669"/>
    <property type="project" value="InterPro"/>
</dbReference>
<dbReference type="HOGENOM" id="CLU_010521_0_0_9"/>
<gene>
    <name evidence="12" type="ORF">I592_01270</name>
    <name evidence="11" type="ORF">UKC_02696</name>
</gene>
<keyword evidence="7" id="KW-0472">Membrane</keyword>
<dbReference type="EMBL" id="AJDQ01000008">
    <property type="protein sequence ID" value="EOI55488.1"/>
    <property type="molecule type" value="Genomic_DNA"/>
</dbReference>
<dbReference type="PATRIC" id="fig|1158614.3.peg.2691"/>
<dbReference type="NCBIfam" id="TIGR01167">
    <property type="entry name" value="LPXTG_anchor"/>
    <property type="match status" value="1"/>
</dbReference>
<reference evidence="11 13" key="1">
    <citation type="submission" date="2013-02" db="EMBL/GenBank/DDBJ databases">
        <title>The Genome Sequence of Enterococcus gilvus ATCC BAA-350.</title>
        <authorList>
            <consortium name="The Broad Institute Genome Sequencing Platform"/>
            <consortium name="The Broad Institute Genome Sequencing Center for Infectious Disease"/>
            <person name="Earl A.M."/>
            <person name="Gilmore M.S."/>
            <person name="Lebreton F."/>
            <person name="Walker B."/>
            <person name="Young S.K."/>
            <person name="Zeng Q."/>
            <person name="Gargeya S."/>
            <person name="Fitzgerald M."/>
            <person name="Haas B."/>
            <person name="Abouelleil A."/>
            <person name="Alvarado L."/>
            <person name="Arachchi H.M."/>
            <person name="Berlin A.M."/>
            <person name="Chapman S.B."/>
            <person name="Dewar J."/>
            <person name="Goldberg J."/>
            <person name="Griggs A."/>
            <person name="Gujja S."/>
            <person name="Hansen M."/>
            <person name="Howarth C."/>
            <person name="Imamovic A."/>
            <person name="Larimer J."/>
            <person name="McCowan C."/>
            <person name="Murphy C."/>
            <person name="Neiman D."/>
            <person name="Pearson M."/>
            <person name="Priest M."/>
            <person name="Roberts A."/>
            <person name="Saif S."/>
            <person name="Shea T."/>
            <person name="Sisk P."/>
            <person name="Sykes S."/>
            <person name="Wortman J."/>
            <person name="Nusbaum C."/>
            <person name="Birren B."/>
        </authorList>
    </citation>
    <scope>NUCLEOTIDE SEQUENCE [LARGE SCALE GENOMIC DNA]</scope>
    <source>
        <strain evidence="11 13">ATCC BAA-350</strain>
    </source>
</reference>